<dbReference type="GO" id="GO:0008168">
    <property type="term" value="F:methyltransferase activity"/>
    <property type="evidence" value="ECO:0007669"/>
    <property type="project" value="UniProtKB-KW"/>
</dbReference>
<keyword evidence="4 5" id="KW-0472">Membrane</keyword>
<dbReference type="GO" id="GO:0032259">
    <property type="term" value="P:methylation"/>
    <property type="evidence" value="ECO:0007669"/>
    <property type="project" value="UniProtKB-KW"/>
</dbReference>
<accession>A0A258HHB1</accession>
<evidence type="ECO:0000256" key="1">
    <source>
        <dbReference type="ARBA" id="ARBA00004127"/>
    </source>
</evidence>
<reference evidence="6 7" key="1">
    <citation type="submission" date="2017-03" db="EMBL/GenBank/DDBJ databases">
        <title>Lifting the veil on microbial sulfur biogeochemistry in mining wastewaters.</title>
        <authorList>
            <person name="Kantor R.S."/>
            <person name="Colenbrander Nelson T."/>
            <person name="Marshall S."/>
            <person name="Bennett D."/>
            <person name="Apte S."/>
            <person name="Camacho D."/>
            <person name="Thomas B.C."/>
            <person name="Warren L.A."/>
            <person name="Banfield J.F."/>
        </authorList>
    </citation>
    <scope>NUCLEOTIDE SEQUENCE [LARGE SCALE GENOMIC DNA]</scope>
    <source>
        <strain evidence="6">32-68-21</strain>
    </source>
</reference>
<comment type="subcellular location">
    <subcellularLocation>
        <location evidence="1">Endomembrane system</location>
        <topology evidence="1">Multi-pass membrane protein</topology>
    </subcellularLocation>
</comment>
<evidence type="ECO:0000256" key="5">
    <source>
        <dbReference type="SAM" id="Phobius"/>
    </source>
</evidence>
<dbReference type="PANTHER" id="PTHR12714:SF11">
    <property type="entry name" value="PROTEIN C-TERMINAL S-ISOPRENYLCYSTEINE CARBOXYL O-METHYLTRANSFERASE"/>
    <property type="match status" value="1"/>
</dbReference>
<sequence>MTASRPEVSGVLAPPPLIFLGFLIAGWGLGRLVGEPSLGLDAPIRRGLAIAGLVIGFGIEGWAVGLFRRARTAPEPWKPTTALVTDGVYRFTRNPIYLGFAVTFLGLAIGLDSPLTILLLLPCLVVIDRFVIQREERYLAGLFGAAYDAYRGRVRRWL</sequence>
<dbReference type="AlphaFoldDB" id="A0A258HHB1"/>
<dbReference type="Gene3D" id="1.20.120.1630">
    <property type="match status" value="1"/>
</dbReference>
<evidence type="ECO:0000256" key="4">
    <source>
        <dbReference type="ARBA" id="ARBA00023136"/>
    </source>
</evidence>
<proteinExistence type="predicted"/>
<evidence type="ECO:0000256" key="3">
    <source>
        <dbReference type="ARBA" id="ARBA00022989"/>
    </source>
</evidence>
<comment type="caution">
    <text evidence="6">The sequence shown here is derived from an EMBL/GenBank/DDBJ whole genome shotgun (WGS) entry which is preliminary data.</text>
</comment>
<dbReference type="Proteomes" id="UP000216147">
    <property type="component" value="Unassembled WGS sequence"/>
</dbReference>
<feature type="transmembrane region" description="Helical" evidence="5">
    <location>
        <begin position="12"/>
        <end position="34"/>
    </location>
</feature>
<keyword evidence="6" id="KW-0489">Methyltransferase</keyword>
<gene>
    <name evidence="6" type="ORF">B7Y86_10235</name>
</gene>
<evidence type="ECO:0000313" key="7">
    <source>
        <dbReference type="Proteomes" id="UP000216147"/>
    </source>
</evidence>
<feature type="transmembrane region" description="Helical" evidence="5">
    <location>
        <begin position="46"/>
        <end position="67"/>
    </location>
</feature>
<organism evidence="6 7">
    <name type="scientific">Brevundimonas subvibrioides</name>
    <dbReference type="NCBI Taxonomy" id="74313"/>
    <lineage>
        <taxon>Bacteria</taxon>
        <taxon>Pseudomonadati</taxon>
        <taxon>Pseudomonadota</taxon>
        <taxon>Alphaproteobacteria</taxon>
        <taxon>Caulobacterales</taxon>
        <taxon>Caulobacteraceae</taxon>
        <taxon>Brevundimonas</taxon>
    </lineage>
</organism>
<evidence type="ECO:0000256" key="2">
    <source>
        <dbReference type="ARBA" id="ARBA00022692"/>
    </source>
</evidence>
<dbReference type="PANTHER" id="PTHR12714">
    <property type="entry name" value="PROTEIN-S ISOPRENYLCYSTEINE O-METHYLTRANSFERASE"/>
    <property type="match status" value="1"/>
</dbReference>
<dbReference type="Pfam" id="PF04191">
    <property type="entry name" value="PEMT"/>
    <property type="match status" value="1"/>
</dbReference>
<name>A0A258HHB1_9CAUL</name>
<dbReference type="InterPro" id="IPR007318">
    <property type="entry name" value="Phopholipid_MeTrfase"/>
</dbReference>
<dbReference type="GO" id="GO:0012505">
    <property type="term" value="C:endomembrane system"/>
    <property type="evidence" value="ECO:0007669"/>
    <property type="project" value="UniProtKB-SubCell"/>
</dbReference>
<keyword evidence="6" id="KW-0808">Transferase</keyword>
<feature type="transmembrane region" description="Helical" evidence="5">
    <location>
        <begin position="96"/>
        <end position="127"/>
    </location>
</feature>
<dbReference type="EMBL" id="NCEQ01000008">
    <property type="protein sequence ID" value="OYX56316.1"/>
    <property type="molecule type" value="Genomic_DNA"/>
</dbReference>
<keyword evidence="2 5" id="KW-0812">Transmembrane</keyword>
<protein>
    <submittedName>
        <fullName evidence="6">Isoprenylcysteine carboxyl methyltransferase</fullName>
    </submittedName>
</protein>
<evidence type="ECO:0000313" key="6">
    <source>
        <dbReference type="EMBL" id="OYX56316.1"/>
    </source>
</evidence>
<keyword evidence="3 5" id="KW-1133">Transmembrane helix</keyword>